<evidence type="ECO:0000256" key="9">
    <source>
        <dbReference type="ARBA" id="ARBA00022777"/>
    </source>
</evidence>
<keyword evidence="5 15" id="KW-0288">FMN</keyword>
<dbReference type="AlphaFoldDB" id="A0A2T1HST2"/>
<evidence type="ECO:0000259" key="16">
    <source>
        <dbReference type="SMART" id="SM00904"/>
    </source>
</evidence>
<dbReference type="GO" id="GO:0009231">
    <property type="term" value="P:riboflavin biosynthetic process"/>
    <property type="evidence" value="ECO:0007669"/>
    <property type="project" value="InterPro"/>
</dbReference>
<dbReference type="UniPathway" id="UPA00277">
    <property type="reaction ID" value="UER00407"/>
</dbReference>
<keyword evidence="12" id="KW-0511">Multifunctional enzyme</keyword>
<evidence type="ECO:0000256" key="3">
    <source>
        <dbReference type="ARBA" id="ARBA00005201"/>
    </source>
</evidence>
<evidence type="ECO:0000313" key="17">
    <source>
        <dbReference type="EMBL" id="PSC04704.1"/>
    </source>
</evidence>
<evidence type="ECO:0000256" key="8">
    <source>
        <dbReference type="ARBA" id="ARBA00022741"/>
    </source>
</evidence>
<dbReference type="CDD" id="cd02064">
    <property type="entry name" value="FAD_synthetase_N"/>
    <property type="match status" value="1"/>
</dbReference>
<evidence type="ECO:0000256" key="6">
    <source>
        <dbReference type="ARBA" id="ARBA00022679"/>
    </source>
</evidence>
<dbReference type="InterPro" id="IPR023465">
    <property type="entry name" value="Riboflavin_kinase_dom_sf"/>
</dbReference>
<dbReference type="EMBL" id="PVZS01000012">
    <property type="protein sequence ID" value="PSC04704.1"/>
    <property type="molecule type" value="Genomic_DNA"/>
</dbReference>
<comment type="catalytic activity">
    <reaction evidence="14 15">
        <text>FMN + ATP + H(+) = FAD + diphosphate</text>
        <dbReference type="Rhea" id="RHEA:17237"/>
        <dbReference type="ChEBI" id="CHEBI:15378"/>
        <dbReference type="ChEBI" id="CHEBI:30616"/>
        <dbReference type="ChEBI" id="CHEBI:33019"/>
        <dbReference type="ChEBI" id="CHEBI:57692"/>
        <dbReference type="ChEBI" id="CHEBI:58210"/>
        <dbReference type="EC" id="2.7.7.2"/>
    </reaction>
</comment>
<evidence type="ECO:0000256" key="4">
    <source>
        <dbReference type="ARBA" id="ARBA00022630"/>
    </source>
</evidence>
<keyword evidence="8 15" id="KW-0547">Nucleotide-binding</keyword>
<comment type="pathway">
    <text evidence="3 15">Cofactor biosynthesis; FMN biosynthesis; FMN from riboflavin (ATP route): step 1/1.</text>
</comment>
<keyword evidence="6 15" id="KW-0808">Transferase</keyword>
<dbReference type="FunFam" id="3.40.50.620:FF:000021">
    <property type="entry name" value="Riboflavin biosynthesis protein"/>
    <property type="match status" value="1"/>
</dbReference>
<protein>
    <recommendedName>
        <fullName evidence="15">Riboflavin biosynthesis protein</fullName>
    </recommendedName>
    <domain>
        <recommendedName>
            <fullName evidence="15">Riboflavin kinase</fullName>
            <ecNumber evidence="15">2.7.1.26</ecNumber>
        </recommendedName>
        <alternativeName>
            <fullName evidence="15">Flavokinase</fullName>
        </alternativeName>
    </domain>
    <domain>
        <recommendedName>
            <fullName evidence="15">FMN adenylyltransferase</fullName>
            <ecNumber evidence="15">2.7.7.2</ecNumber>
        </recommendedName>
        <alternativeName>
            <fullName evidence="15">FAD pyrophosphorylase</fullName>
        </alternativeName>
        <alternativeName>
            <fullName evidence="15">FAD synthase</fullName>
        </alternativeName>
    </domain>
</protein>
<dbReference type="InterPro" id="IPR015865">
    <property type="entry name" value="Riboflavin_kinase_bac/euk"/>
</dbReference>
<keyword evidence="9 15" id="KW-0418">Kinase</keyword>
<comment type="pathway">
    <text evidence="2 15">Cofactor biosynthesis; FAD biosynthesis; FAD from FMN: step 1/1.</text>
</comment>
<evidence type="ECO:0000256" key="10">
    <source>
        <dbReference type="ARBA" id="ARBA00022827"/>
    </source>
</evidence>
<dbReference type="InterPro" id="IPR023468">
    <property type="entry name" value="Riboflavin_kinase"/>
</dbReference>
<evidence type="ECO:0000313" key="18">
    <source>
        <dbReference type="Proteomes" id="UP000239772"/>
    </source>
</evidence>
<reference evidence="18" key="1">
    <citation type="submission" date="2018-03" db="EMBL/GenBank/DDBJ databases">
        <authorList>
            <person name="Sun L."/>
            <person name="Liu H."/>
            <person name="Chen W."/>
            <person name="Huang K."/>
            <person name="Liu W."/>
            <person name="Gao X."/>
        </authorList>
    </citation>
    <scope>NUCLEOTIDE SEQUENCE [LARGE SCALE GENOMIC DNA]</scope>
    <source>
        <strain evidence="18">SH9</strain>
    </source>
</reference>
<comment type="catalytic activity">
    <reaction evidence="13 15">
        <text>riboflavin + ATP = FMN + ADP + H(+)</text>
        <dbReference type="Rhea" id="RHEA:14357"/>
        <dbReference type="ChEBI" id="CHEBI:15378"/>
        <dbReference type="ChEBI" id="CHEBI:30616"/>
        <dbReference type="ChEBI" id="CHEBI:57986"/>
        <dbReference type="ChEBI" id="CHEBI:58210"/>
        <dbReference type="ChEBI" id="CHEBI:456216"/>
        <dbReference type="EC" id="2.7.1.26"/>
    </reaction>
</comment>
<keyword evidence="18" id="KW-1185">Reference proteome</keyword>
<evidence type="ECO:0000256" key="15">
    <source>
        <dbReference type="PIRNR" id="PIRNR004491"/>
    </source>
</evidence>
<dbReference type="GO" id="GO:0005524">
    <property type="term" value="F:ATP binding"/>
    <property type="evidence" value="ECO:0007669"/>
    <property type="project" value="UniProtKB-UniRule"/>
</dbReference>
<dbReference type="GO" id="GO:0006747">
    <property type="term" value="P:FAD biosynthetic process"/>
    <property type="evidence" value="ECO:0007669"/>
    <property type="project" value="UniProtKB-UniRule"/>
</dbReference>
<dbReference type="PANTHER" id="PTHR22749:SF6">
    <property type="entry name" value="RIBOFLAVIN KINASE"/>
    <property type="match status" value="1"/>
</dbReference>
<keyword evidence="10 15" id="KW-0274">FAD</keyword>
<evidence type="ECO:0000256" key="5">
    <source>
        <dbReference type="ARBA" id="ARBA00022643"/>
    </source>
</evidence>
<sequence length="341" mass="36271">MSVRLASVRDASFTEPPQSRFVVVRADGADHALRGAVAAIGNFDGVHRGHKAVIARARSMAGRLGRPACVLTFDPHPRAFFGPGESVFSLTPEPVKLALFAREGLQGAIVLPFDGRLAAMSAHEFLAELLVNRLGLAGVVAGYDFHFGHARQGTPTFLQEEGGRLGLAVEIVDPMTLDGGAVSSTAIRAALVQGDVEAAARMLGYRWLARGVVQHGDKRGRTLGFPTANIRLPAGCALRHGIYAVRIAVDGVVRDGVASYGRRPTFDDGAPLLEVFVFDFKGDLYGKTVDVEFVAWIRGELKFDSAEALVARMDQDSAEARTALARPADVPAPSALPLPAL</sequence>
<accession>A0A2T1HST2</accession>
<dbReference type="InterPro" id="IPR015864">
    <property type="entry name" value="FAD_synthase"/>
</dbReference>
<evidence type="ECO:0000256" key="7">
    <source>
        <dbReference type="ARBA" id="ARBA00022695"/>
    </source>
</evidence>
<evidence type="ECO:0000256" key="14">
    <source>
        <dbReference type="ARBA" id="ARBA00049494"/>
    </source>
</evidence>
<comment type="function">
    <text evidence="1">Catalyzes the phosphorylation of riboflavin to FMN followed by the adenylation of FMN to FAD.</text>
</comment>
<dbReference type="Pfam" id="PF06574">
    <property type="entry name" value="FAD_syn"/>
    <property type="match status" value="1"/>
</dbReference>
<evidence type="ECO:0000256" key="2">
    <source>
        <dbReference type="ARBA" id="ARBA00004726"/>
    </source>
</evidence>
<evidence type="ECO:0000256" key="12">
    <source>
        <dbReference type="ARBA" id="ARBA00023268"/>
    </source>
</evidence>
<evidence type="ECO:0000256" key="1">
    <source>
        <dbReference type="ARBA" id="ARBA00002121"/>
    </source>
</evidence>
<dbReference type="GO" id="GO:0003919">
    <property type="term" value="F:FMN adenylyltransferase activity"/>
    <property type="evidence" value="ECO:0007669"/>
    <property type="project" value="UniProtKB-UniRule"/>
</dbReference>
<keyword evidence="11 15" id="KW-0067">ATP-binding</keyword>
<dbReference type="UniPathway" id="UPA00276">
    <property type="reaction ID" value="UER00406"/>
</dbReference>
<dbReference type="Gene3D" id="3.40.50.620">
    <property type="entry name" value="HUPs"/>
    <property type="match status" value="1"/>
</dbReference>
<dbReference type="Proteomes" id="UP000239772">
    <property type="component" value="Unassembled WGS sequence"/>
</dbReference>
<feature type="domain" description="Riboflavin kinase" evidence="16">
    <location>
        <begin position="202"/>
        <end position="325"/>
    </location>
</feature>
<dbReference type="PIRSF" id="PIRSF004491">
    <property type="entry name" value="FAD_Synth"/>
    <property type="match status" value="1"/>
</dbReference>
<dbReference type="InterPro" id="IPR014729">
    <property type="entry name" value="Rossmann-like_a/b/a_fold"/>
</dbReference>
<dbReference type="NCBIfam" id="NF004160">
    <property type="entry name" value="PRK05627.1-3"/>
    <property type="match status" value="1"/>
</dbReference>
<evidence type="ECO:0000256" key="11">
    <source>
        <dbReference type="ARBA" id="ARBA00022840"/>
    </source>
</evidence>
<keyword evidence="4 15" id="KW-0285">Flavoprotein</keyword>
<organism evidence="17 18">
    <name type="scientific">Alsobacter soli</name>
    <dbReference type="NCBI Taxonomy" id="2109933"/>
    <lineage>
        <taxon>Bacteria</taxon>
        <taxon>Pseudomonadati</taxon>
        <taxon>Pseudomonadota</taxon>
        <taxon>Alphaproteobacteria</taxon>
        <taxon>Hyphomicrobiales</taxon>
        <taxon>Alsobacteraceae</taxon>
        <taxon>Alsobacter</taxon>
    </lineage>
</organism>
<dbReference type="InterPro" id="IPR002606">
    <property type="entry name" value="Riboflavin_kinase_bac"/>
</dbReference>
<dbReference type="SUPFAM" id="SSF52374">
    <property type="entry name" value="Nucleotidylyl transferase"/>
    <property type="match status" value="1"/>
</dbReference>
<dbReference type="FunFam" id="2.40.30.30:FF:000003">
    <property type="entry name" value="Riboflavin biosynthesis protein"/>
    <property type="match status" value="1"/>
</dbReference>
<dbReference type="EC" id="2.7.1.26" evidence="15"/>
<dbReference type="NCBIfam" id="TIGR00083">
    <property type="entry name" value="ribF"/>
    <property type="match status" value="1"/>
</dbReference>
<proteinExistence type="inferred from homology"/>
<dbReference type="SMART" id="SM00904">
    <property type="entry name" value="Flavokinase"/>
    <property type="match status" value="1"/>
</dbReference>
<dbReference type="Gene3D" id="2.40.30.30">
    <property type="entry name" value="Riboflavin kinase-like"/>
    <property type="match status" value="1"/>
</dbReference>
<dbReference type="SUPFAM" id="SSF82114">
    <property type="entry name" value="Riboflavin kinase-like"/>
    <property type="match status" value="1"/>
</dbReference>
<dbReference type="GO" id="GO:0008531">
    <property type="term" value="F:riboflavin kinase activity"/>
    <property type="evidence" value="ECO:0007669"/>
    <property type="project" value="UniProtKB-UniRule"/>
</dbReference>
<evidence type="ECO:0000256" key="13">
    <source>
        <dbReference type="ARBA" id="ARBA00047880"/>
    </source>
</evidence>
<keyword evidence="7 15" id="KW-0548">Nucleotidyltransferase</keyword>
<comment type="similarity">
    <text evidence="15">Belongs to the ribF family.</text>
</comment>
<dbReference type="PANTHER" id="PTHR22749">
    <property type="entry name" value="RIBOFLAVIN KINASE/FMN ADENYLYLTRANSFERASE"/>
    <property type="match status" value="1"/>
</dbReference>
<dbReference type="GO" id="GO:0009398">
    <property type="term" value="P:FMN biosynthetic process"/>
    <property type="evidence" value="ECO:0007669"/>
    <property type="project" value="UniProtKB-UniRule"/>
</dbReference>
<comment type="caution">
    <text evidence="17">The sequence shown here is derived from an EMBL/GenBank/DDBJ whole genome shotgun (WGS) entry which is preliminary data.</text>
</comment>
<dbReference type="OrthoDB" id="9803667at2"/>
<dbReference type="EC" id="2.7.7.2" evidence="15"/>
<gene>
    <name evidence="17" type="ORF">SLNSH_12545</name>
</gene>
<dbReference type="Pfam" id="PF01687">
    <property type="entry name" value="Flavokinase"/>
    <property type="match status" value="1"/>
</dbReference>
<name>A0A2T1HST2_9HYPH</name>